<evidence type="ECO:0000313" key="1">
    <source>
        <dbReference type="EMBL" id="VFU40685.1"/>
    </source>
</evidence>
<reference evidence="1" key="1">
    <citation type="submission" date="2019-03" db="EMBL/GenBank/DDBJ databases">
        <authorList>
            <person name="Mank J."/>
            <person name="Almeida P."/>
        </authorList>
    </citation>
    <scope>NUCLEOTIDE SEQUENCE</scope>
    <source>
        <strain evidence="1">78183</strain>
    </source>
</reference>
<dbReference type="EMBL" id="CAADRP010001552">
    <property type="protein sequence ID" value="VFU40685.1"/>
    <property type="molecule type" value="Genomic_DNA"/>
</dbReference>
<name>A0A6N2LKH9_SALVM</name>
<dbReference type="AlphaFoldDB" id="A0A6N2LKH9"/>
<gene>
    <name evidence="1" type="ORF">SVIM_LOCUS235097</name>
</gene>
<sequence length="67" mass="7764">MWNLCTGHGSSLSFYWKLCRCNKSPTLHCIPCISSCQHNVCYNHVCICWFAYMASITAQIPRPFTCW</sequence>
<proteinExistence type="predicted"/>
<protein>
    <submittedName>
        <fullName evidence="1">Uncharacterized protein</fullName>
    </submittedName>
</protein>
<organism evidence="1">
    <name type="scientific">Salix viminalis</name>
    <name type="common">Common osier</name>
    <name type="synonym">Basket willow</name>
    <dbReference type="NCBI Taxonomy" id="40686"/>
    <lineage>
        <taxon>Eukaryota</taxon>
        <taxon>Viridiplantae</taxon>
        <taxon>Streptophyta</taxon>
        <taxon>Embryophyta</taxon>
        <taxon>Tracheophyta</taxon>
        <taxon>Spermatophyta</taxon>
        <taxon>Magnoliopsida</taxon>
        <taxon>eudicotyledons</taxon>
        <taxon>Gunneridae</taxon>
        <taxon>Pentapetalae</taxon>
        <taxon>rosids</taxon>
        <taxon>fabids</taxon>
        <taxon>Malpighiales</taxon>
        <taxon>Salicaceae</taxon>
        <taxon>Saliceae</taxon>
        <taxon>Salix</taxon>
    </lineage>
</organism>
<accession>A0A6N2LKH9</accession>